<dbReference type="PANTHER" id="PTHR42781:SF4">
    <property type="entry name" value="SPERMIDINE_PUTRESCINE IMPORT ATP-BINDING PROTEIN POTA"/>
    <property type="match status" value="1"/>
</dbReference>
<keyword evidence="6" id="KW-1185">Reference proteome</keyword>
<keyword evidence="2" id="KW-0547">Nucleotide-binding</keyword>
<evidence type="ECO:0000256" key="2">
    <source>
        <dbReference type="ARBA" id="ARBA00022741"/>
    </source>
</evidence>
<dbReference type="SUPFAM" id="SSF52540">
    <property type="entry name" value="P-loop containing nucleoside triphosphate hydrolases"/>
    <property type="match status" value="1"/>
</dbReference>
<keyword evidence="1" id="KW-0813">Transport</keyword>
<dbReference type="InterPro" id="IPR027417">
    <property type="entry name" value="P-loop_NTPase"/>
</dbReference>
<dbReference type="InterPro" id="IPR003439">
    <property type="entry name" value="ABC_transporter-like_ATP-bd"/>
</dbReference>
<dbReference type="Gene3D" id="3.40.50.300">
    <property type="entry name" value="P-loop containing nucleotide triphosphate hydrolases"/>
    <property type="match status" value="1"/>
</dbReference>
<gene>
    <name evidence="5" type="ORF">ABIE21_001358</name>
</gene>
<evidence type="ECO:0000256" key="3">
    <source>
        <dbReference type="ARBA" id="ARBA00022840"/>
    </source>
</evidence>
<evidence type="ECO:0000256" key="1">
    <source>
        <dbReference type="ARBA" id="ARBA00022448"/>
    </source>
</evidence>
<accession>A0ABV2QLW9</accession>
<dbReference type="PROSITE" id="PS50893">
    <property type="entry name" value="ABC_TRANSPORTER_2"/>
    <property type="match status" value="1"/>
</dbReference>
<reference evidence="5 6" key="1">
    <citation type="submission" date="2024-06" db="EMBL/GenBank/DDBJ databases">
        <title>Sorghum-associated microbial communities from plants grown in Nebraska, USA.</title>
        <authorList>
            <person name="Schachtman D."/>
        </authorList>
    </citation>
    <scope>NUCLEOTIDE SEQUENCE [LARGE SCALE GENOMIC DNA]</scope>
    <source>
        <strain evidence="5 6">2857</strain>
    </source>
</reference>
<sequence length="349" mass="36155">MTALSVEGVTVSFDGTTAVDAVTLDVAAGEVLGILGPSGSGKSTLLRSVAGLERLDAGRVRWHGDDITALPVHRRGFALMFQDGQLFPHRTVEENIAYPLRIAGERGGSGRVDELLELVGLAGFGRRRVTELSGGEQQRVALARSLAARPRMLLLDEPLSALDRELRERLAGDLRRILVDTGTTAVFVTHDQDEAFAVSDRVAVMIAGRLVQVGTPAEVWRRPGSAQIARFLGYTTVLEGAAARLVDPGASGAIALRASAVVVADGGQITARVVRSTPAVDGARVRLAVDEIGEVDGVAGAGLPVAAGDVVGVRFDAVGIARLGSSPLGGVVASRGVADDSPLVDGARA</sequence>
<dbReference type="Proteomes" id="UP001549257">
    <property type="component" value="Unassembled WGS sequence"/>
</dbReference>
<dbReference type="EMBL" id="JBEPSJ010000001">
    <property type="protein sequence ID" value="MET4581868.1"/>
    <property type="molecule type" value="Genomic_DNA"/>
</dbReference>
<name>A0ABV2QLW9_9MICO</name>
<evidence type="ECO:0000313" key="6">
    <source>
        <dbReference type="Proteomes" id="UP001549257"/>
    </source>
</evidence>
<dbReference type="SMART" id="SM00382">
    <property type="entry name" value="AAA"/>
    <property type="match status" value="1"/>
</dbReference>
<dbReference type="InterPro" id="IPR017871">
    <property type="entry name" value="ABC_transporter-like_CS"/>
</dbReference>
<comment type="caution">
    <text evidence="5">The sequence shown here is derived from an EMBL/GenBank/DDBJ whole genome shotgun (WGS) entry which is preliminary data.</text>
</comment>
<evidence type="ECO:0000259" key="4">
    <source>
        <dbReference type="PROSITE" id="PS50893"/>
    </source>
</evidence>
<dbReference type="Pfam" id="PF00005">
    <property type="entry name" value="ABC_tran"/>
    <property type="match status" value="1"/>
</dbReference>
<dbReference type="PANTHER" id="PTHR42781">
    <property type="entry name" value="SPERMIDINE/PUTRESCINE IMPORT ATP-BINDING PROTEIN POTA"/>
    <property type="match status" value="1"/>
</dbReference>
<dbReference type="GO" id="GO:0005524">
    <property type="term" value="F:ATP binding"/>
    <property type="evidence" value="ECO:0007669"/>
    <property type="project" value="UniProtKB-KW"/>
</dbReference>
<dbReference type="RefSeq" id="WP_354024029.1">
    <property type="nucleotide sequence ID" value="NZ_JBEPSJ010000001.1"/>
</dbReference>
<dbReference type="InterPro" id="IPR050093">
    <property type="entry name" value="ABC_SmlMolc_Importer"/>
</dbReference>
<protein>
    <submittedName>
        <fullName evidence="5">Thiamine transport system ATP-binding protein</fullName>
    </submittedName>
</protein>
<evidence type="ECO:0000313" key="5">
    <source>
        <dbReference type="EMBL" id="MET4581868.1"/>
    </source>
</evidence>
<dbReference type="PROSITE" id="PS00211">
    <property type="entry name" value="ABC_TRANSPORTER_1"/>
    <property type="match status" value="1"/>
</dbReference>
<organism evidence="5 6">
    <name type="scientific">Conyzicola nivalis</name>
    <dbReference type="NCBI Taxonomy" id="1477021"/>
    <lineage>
        <taxon>Bacteria</taxon>
        <taxon>Bacillati</taxon>
        <taxon>Actinomycetota</taxon>
        <taxon>Actinomycetes</taxon>
        <taxon>Micrococcales</taxon>
        <taxon>Microbacteriaceae</taxon>
        <taxon>Conyzicola</taxon>
    </lineage>
</organism>
<keyword evidence="3 5" id="KW-0067">ATP-binding</keyword>
<proteinExistence type="predicted"/>
<dbReference type="InterPro" id="IPR003593">
    <property type="entry name" value="AAA+_ATPase"/>
</dbReference>
<feature type="domain" description="ABC transporter" evidence="4">
    <location>
        <begin position="4"/>
        <end position="232"/>
    </location>
</feature>